<reference evidence="1" key="1">
    <citation type="submission" date="2022-07" db="EMBL/GenBank/DDBJ databases">
        <title>Genome analysis of Parmales, a sister group of diatoms, reveals the evolutionary specialization of diatoms from phago-mixotrophs to photoautotrophs.</title>
        <authorList>
            <person name="Ban H."/>
            <person name="Sato S."/>
            <person name="Yoshikawa S."/>
            <person name="Kazumasa Y."/>
            <person name="Nakamura Y."/>
            <person name="Ichinomiya M."/>
            <person name="Saitoh K."/>
            <person name="Sato N."/>
            <person name="Blanc-Mathieu R."/>
            <person name="Endo H."/>
            <person name="Kuwata A."/>
            <person name="Ogata H."/>
        </authorList>
    </citation>
    <scope>NUCLEOTIDE SEQUENCE</scope>
</reference>
<accession>A0A9W7DK01</accession>
<dbReference type="Proteomes" id="UP001165082">
    <property type="component" value="Unassembled WGS sequence"/>
</dbReference>
<comment type="caution">
    <text evidence="1">The sequence shown here is derived from an EMBL/GenBank/DDBJ whole genome shotgun (WGS) entry which is preliminary data.</text>
</comment>
<organism evidence="1 2">
    <name type="scientific">Triparma retinervis</name>
    <dbReference type="NCBI Taxonomy" id="2557542"/>
    <lineage>
        <taxon>Eukaryota</taxon>
        <taxon>Sar</taxon>
        <taxon>Stramenopiles</taxon>
        <taxon>Ochrophyta</taxon>
        <taxon>Bolidophyceae</taxon>
        <taxon>Parmales</taxon>
        <taxon>Triparmaceae</taxon>
        <taxon>Triparma</taxon>
    </lineage>
</organism>
<dbReference type="AlphaFoldDB" id="A0A9W7DK01"/>
<gene>
    <name evidence="1" type="ORF">TrRE_jg6823</name>
</gene>
<sequence length="66" mass="7215">MSSVSVGNIDSKKENERVIIGPEINSPSKKNEKLRIGLNGFGVKDCARRSPIVPMKDADTDFVIRG</sequence>
<protein>
    <submittedName>
        <fullName evidence="1">Uncharacterized protein</fullName>
    </submittedName>
</protein>
<name>A0A9W7DK01_9STRA</name>
<proteinExistence type="predicted"/>
<dbReference type="EMBL" id="BRXZ01003014">
    <property type="protein sequence ID" value="GMH46279.1"/>
    <property type="molecule type" value="Genomic_DNA"/>
</dbReference>
<evidence type="ECO:0000313" key="2">
    <source>
        <dbReference type="Proteomes" id="UP001165082"/>
    </source>
</evidence>
<keyword evidence="2" id="KW-1185">Reference proteome</keyword>
<evidence type="ECO:0000313" key="1">
    <source>
        <dbReference type="EMBL" id="GMH46279.1"/>
    </source>
</evidence>